<feature type="region of interest" description="Disordered" evidence="6">
    <location>
        <begin position="278"/>
        <end position="301"/>
    </location>
</feature>
<feature type="transmembrane region" description="Helical" evidence="7">
    <location>
        <begin position="43"/>
        <end position="62"/>
    </location>
</feature>
<name>A0A919GYD6_9ACTN</name>
<dbReference type="RefSeq" id="WP_031138132.1">
    <property type="nucleotide sequence ID" value="NZ_BNEE01000004.1"/>
</dbReference>
<organism evidence="8 9">
    <name type="scientific">Streptomyces xanthophaeus</name>
    <dbReference type="NCBI Taxonomy" id="67385"/>
    <lineage>
        <taxon>Bacteria</taxon>
        <taxon>Bacillati</taxon>
        <taxon>Actinomycetota</taxon>
        <taxon>Actinomycetes</taxon>
        <taxon>Kitasatosporales</taxon>
        <taxon>Streptomycetaceae</taxon>
        <taxon>Streptomyces</taxon>
    </lineage>
</organism>
<sequence>MSEPQDRPRRFAVPGWMRRHTPLLGRVLGQFAAVRVLDCATRLAAQAFLGALPCLFVIGALAPDWLQEQLVYSIRGALGLQDAALDQVRAVYDATDPTAVASTSGVGVIVTLVSATACSRALQTTCERSWHLSKTGARLAAWRWLAWLLVWLTALLFQGPLQTAFGTSRAVGFLIAAVAGICLWWWTQHLMLGGRVPWLPLLPGAVLAGLGVQLLVLGSRIYMPRAVERSLREFGPLGSVFVLLSWLIGLFFVITTAVAVGYVLAHEPWAARRLHTPAAADEPKRAAPGADDPTEPAGPAG</sequence>
<dbReference type="GO" id="GO:0005886">
    <property type="term" value="C:plasma membrane"/>
    <property type="evidence" value="ECO:0007669"/>
    <property type="project" value="UniProtKB-SubCell"/>
</dbReference>
<dbReference type="EMBL" id="BNEE01000004">
    <property type="protein sequence ID" value="GHI83393.1"/>
    <property type="molecule type" value="Genomic_DNA"/>
</dbReference>
<feature type="transmembrane region" description="Helical" evidence="7">
    <location>
        <begin position="169"/>
        <end position="186"/>
    </location>
</feature>
<evidence type="ECO:0000256" key="3">
    <source>
        <dbReference type="ARBA" id="ARBA00022692"/>
    </source>
</evidence>
<keyword evidence="4 7" id="KW-1133">Transmembrane helix</keyword>
<evidence type="ECO:0000256" key="7">
    <source>
        <dbReference type="SAM" id="Phobius"/>
    </source>
</evidence>
<evidence type="ECO:0000256" key="6">
    <source>
        <dbReference type="SAM" id="MobiDB-lite"/>
    </source>
</evidence>
<gene>
    <name evidence="8" type="ORF">Sxan_07570</name>
</gene>
<evidence type="ECO:0000256" key="5">
    <source>
        <dbReference type="ARBA" id="ARBA00023136"/>
    </source>
</evidence>
<evidence type="ECO:0000313" key="8">
    <source>
        <dbReference type="EMBL" id="GHI83393.1"/>
    </source>
</evidence>
<feature type="transmembrane region" description="Helical" evidence="7">
    <location>
        <begin position="243"/>
        <end position="265"/>
    </location>
</feature>
<keyword evidence="9" id="KW-1185">Reference proteome</keyword>
<comment type="subcellular location">
    <subcellularLocation>
        <location evidence="1">Cell membrane</location>
        <topology evidence="1">Multi-pass membrane protein</topology>
    </subcellularLocation>
</comment>
<dbReference type="InterPro" id="IPR017039">
    <property type="entry name" value="Virul_fac_BrkB"/>
</dbReference>
<evidence type="ECO:0000256" key="2">
    <source>
        <dbReference type="ARBA" id="ARBA00022475"/>
    </source>
</evidence>
<feature type="transmembrane region" description="Helical" evidence="7">
    <location>
        <begin position="198"/>
        <end position="223"/>
    </location>
</feature>
<feature type="transmembrane region" description="Helical" evidence="7">
    <location>
        <begin position="139"/>
        <end position="157"/>
    </location>
</feature>
<dbReference type="Pfam" id="PF03631">
    <property type="entry name" value="Virul_fac_BrkB"/>
    <property type="match status" value="1"/>
</dbReference>
<keyword evidence="5 7" id="KW-0472">Membrane</keyword>
<feature type="transmembrane region" description="Helical" evidence="7">
    <location>
        <begin position="99"/>
        <end position="118"/>
    </location>
</feature>
<accession>A0A919GYD6</accession>
<evidence type="ECO:0000256" key="1">
    <source>
        <dbReference type="ARBA" id="ARBA00004651"/>
    </source>
</evidence>
<protein>
    <submittedName>
        <fullName evidence="8">Uncharacterized protein</fullName>
    </submittedName>
</protein>
<reference evidence="8" key="1">
    <citation type="submission" date="2020-09" db="EMBL/GenBank/DDBJ databases">
        <title>Whole genome shotgun sequence of Streptomyces xanthophaeus NBRC 12829.</title>
        <authorList>
            <person name="Komaki H."/>
            <person name="Tamura T."/>
        </authorList>
    </citation>
    <scope>NUCLEOTIDE SEQUENCE</scope>
    <source>
        <strain evidence="8">NBRC 12829</strain>
    </source>
</reference>
<keyword evidence="3 7" id="KW-0812">Transmembrane</keyword>
<evidence type="ECO:0000313" key="9">
    <source>
        <dbReference type="Proteomes" id="UP000600026"/>
    </source>
</evidence>
<evidence type="ECO:0000256" key="4">
    <source>
        <dbReference type="ARBA" id="ARBA00022989"/>
    </source>
</evidence>
<dbReference type="Proteomes" id="UP000600026">
    <property type="component" value="Unassembled WGS sequence"/>
</dbReference>
<keyword evidence="2" id="KW-1003">Cell membrane</keyword>
<proteinExistence type="predicted"/>
<comment type="caution">
    <text evidence="8">The sequence shown here is derived from an EMBL/GenBank/DDBJ whole genome shotgun (WGS) entry which is preliminary data.</text>
</comment>
<dbReference type="AlphaFoldDB" id="A0A919GYD6"/>